<dbReference type="InterPro" id="IPR050261">
    <property type="entry name" value="FrsA_esterase"/>
</dbReference>
<feature type="domain" description="Peptidase S9 prolyl oligopeptidase catalytic" evidence="3">
    <location>
        <begin position="104"/>
        <end position="259"/>
    </location>
</feature>
<keyword evidence="5" id="KW-1185">Reference proteome</keyword>
<evidence type="ECO:0000259" key="3">
    <source>
        <dbReference type="Pfam" id="PF00326"/>
    </source>
</evidence>
<name>A0ABS1M0V1_9NOCA</name>
<evidence type="ECO:0000256" key="1">
    <source>
        <dbReference type="ARBA" id="ARBA00008645"/>
    </source>
</evidence>
<keyword evidence="2" id="KW-0378">Hydrolase</keyword>
<evidence type="ECO:0000256" key="2">
    <source>
        <dbReference type="ARBA" id="ARBA00022801"/>
    </source>
</evidence>
<comment type="caution">
    <text evidence="4">The sequence shown here is derived from an EMBL/GenBank/DDBJ whole genome shotgun (WGS) entry which is preliminary data.</text>
</comment>
<dbReference type="Proteomes" id="UP000602198">
    <property type="component" value="Unassembled WGS sequence"/>
</dbReference>
<dbReference type="PANTHER" id="PTHR22946:SF9">
    <property type="entry name" value="POLYKETIDE TRANSFERASE AF380"/>
    <property type="match status" value="1"/>
</dbReference>
<gene>
    <name evidence="4" type="ORF">JK358_04675</name>
</gene>
<dbReference type="EMBL" id="JAERRJ010000002">
    <property type="protein sequence ID" value="MBL1073680.1"/>
    <property type="molecule type" value="Genomic_DNA"/>
</dbReference>
<protein>
    <submittedName>
        <fullName evidence="4">Prolyl oligopeptidase family serine peptidase</fullName>
    </submittedName>
</protein>
<dbReference type="SUPFAM" id="SSF53474">
    <property type="entry name" value="alpha/beta-Hydrolases"/>
    <property type="match status" value="1"/>
</dbReference>
<accession>A0ABS1M0V1</accession>
<evidence type="ECO:0000313" key="5">
    <source>
        <dbReference type="Proteomes" id="UP000602198"/>
    </source>
</evidence>
<proteinExistence type="inferred from homology"/>
<comment type="similarity">
    <text evidence="1">Belongs to the AB hydrolase superfamily.</text>
</comment>
<dbReference type="InterPro" id="IPR001375">
    <property type="entry name" value="Peptidase_S9_cat"/>
</dbReference>
<organism evidence="4 5">
    <name type="scientific">Nocardia acididurans</name>
    <dbReference type="NCBI Taxonomy" id="2802282"/>
    <lineage>
        <taxon>Bacteria</taxon>
        <taxon>Bacillati</taxon>
        <taxon>Actinomycetota</taxon>
        <taxon>Actinomycetes</taxon>
        <taxon>Mycobacteriales</taxon>
        <taxon>Nocardiaceae</taxon>
        <taxon>Nocardia</taxon>
    </lineage>
</organism>
<dbReference type="Pfam" id="PF00326">
    <property type="entry name" value="Peptidase_S9"/>
    <property type="match status" value="1"/>
</dbReference>
<sequence>MVATMSWWPISAARAEPVCGGAVTMRPVTFPVDGEFGTGRVYEPAACAGGEPRALILAVHGNGETASEAPDLMEGLARRTGAPVLTLDTRGGESVWKAGEFNLTAGAHDVIAAARWYRAEHPAIGRTVLWGWSQGGAVTGLALAQAPAGLFDYWVDNYGPSDLRALWSRANLLGLPVRAQLERDAGGCAPAVCPQPYLDRSLVTLAPTLEARHIVLVHGLYDFLIPYQASVDLRDALIAAGKPVSFYTVVTGRENHGIVLPGMHGIGPAWFQGMCAVERLLAGTEPLGGPVLEYRTDVLAGVDTAPAPSSACAV</sequence>
<dbReference type="Gene3D" id="3.40.50.1820">
    <property type="entry name" value="alpha/beta hydrolase"/>
    <property type="match status" value="1"/>
</dbReference>
<dbReference type="PANTHER" id="PTHR22946">
    <property type="entry name" value="DIENELACTONE HYDROLASE DOMAIN-CONTAINING PROTEIN-RELATED"/>
    <property type="match status" value="1"/>
</dbReference>
<dbReference type="InterPro" id="IPR029058">
    <property type="entry name" value="AB_hydrolase_fold"/>
</dbReference>
<evidence type="ECO:0000313" key="4">
    <source>
        <dbReference type="EMBL" id="MBL1073680.1"/>
    </source>
</evidence>
<reference evidence="4 5" key="1">
    <citation type="submission" date="2021-01" db="EMBL/GenBank/DDBJ databases">
        <title>WGS of actinomycetes isolated from Thailand.</title>
        <authorList>
            <person name="Thawai C."/>
        </authorList>
    </citation>
    <scope>NUCLEOTIDE SEQUENCE [LARGE SCALE GENOMIC DNA]</scope>
    <source>
        <strain evidence="4 5">LPG 2</strain>
    </source>
</reference>